<keyword evidence="2" id="KW-1185">Reference proteome</keyword>
<dbReference type="EMBL" id="JAIWYP010000015">
    <property type="protein sequence ID" value="KAH3702394.1"/>
    <property type="molecule type" value="Genomic_DNA"/>
</dbReference>
<sequence>MKNRMTCVTYIEVGTNYASTDKTYQDVIQRSSFPMTVTHPFNIRPPQPHKQIASEIDHITEIRHKHVLAK</sequence>
<organism evidence="1 2">
    <name type="scientific">Dreissena polymorpha</name>
    <name type="common">Zebra mussel</name>
    <name type="synonym">Mytilus polymorpha</name>
    <dbReference type="NCBI Taxonomy" id="45954"/>
    <lineage>
        <taxon>Eukaryota</taxon>
        <taxon>Metazoa</taxon>
        <taxon>Spiralia</taxon>
        <taxon>Lophotrochozoa</taxon>
        <taxon>Mollusca</taxon>
        <taxon>Bivalvia</taxon>
        <taxon>Autobranchia</taxon>
        <taxon>Heteroconchia</taxon>
        <taxon>Euheterodonta</taxon>
        <taxon>Imparidentia</taxon>
        <taxon>Neoheterodontei</taxon>
        <taxon>Myida</taxon>
        <taxon>Dreissenoidea</taxon>
        <taxon>Dreissenidae</taxon>
        <taxon>Dreissena</taxon>
    </lineage>
</organism>
<comment type="caution">
    <text evidence="1">The sequence shown here is derived from an EMBL/GenBank/DDBJ whole genome shotgun (WGS) entry which is preliminary data.</text>
</comment>
<evidence type="ECO:0000313" key="2">
    <source>
        <dbReference type="Proteomes" id="UP000828390"/>
    </source>
</evidence>
<dbReference type="Proteomes" id="UP000828390">
    <property type="component" value="Unassembled WGS sequence"/>
</dbReference>
<gene>
    <name evidence="1" type="ORF">DPMN_077412</name>
</gene>
<protein>
    <submittedName>
        <fullName evidence="1">Uncharacterized protein</fullName>
    </submittedName>
</protein>
<name>A0A9D4BN98_DREPO</name>
<proteinExistence type="predicted"/>
<dbReference type="AlphaFoldDB" id="A0A9D4BN98"/>
<evidence type="ECO:0000313" key="1">
    <source>
        <dbReference type="EMBL" id="KAH3702394.1"/>
    </source>
</evidence>
<reference evidence="1" key="2">
    <citation type="submission" date="2020-11" db="EMBL/GenBank/DDBJ databases">
        <authorList>
            <person name="McCartney M.A."/>
            <person name="Auch B."/>
            <person name="Kono T."/>
            <person name="Mallez S."/>
            <person name="Becker A."/>
            <person name="Gohl D.M."/>
            <person name="Silverstein K.A.T."/>
            <person name="Koren S."/>
            <person name="Bechman K.B."/>
            <person name="Herman A."/>
            <person name="Abrahante J.E."/>
            <person name="Garbe J."/>
        </authorList>
    </citation>
    <scope>NUCLEOTIDE SEQUENCE</scope>
    <source>
        <strain evidence="1">Duluth1</strain>
        <tissue evidence="1">Whole animal</tissue>
    </source>
</reference>
<reference evidence="1" key="1">
    <citation type="journal article" date="2019" name="bioRxiv">
        <title>The Genome of the Zebra Mussel, Dreissena polymorpha: A Resource for Invasive Species Research.</title>
        <authorList>
            <person name="McCartney M.A."/>
            <person name="Auch B."/>
            <person name="Kono T."/>
            <person name="Mallez S."/>
            <person name="Zhang Y."/>
            <person name="Obille A."/>
            <person name="Becker A."/>
            <person name="Abrahante J.E."/>
            <person name="Garbe J."/>
            <person name="Badalamenti J.P."/>
            <person name="Herman A."/>
            <person name="Mangelson H."/>
            <person name="Liachko I."/>
            <person name="Sullivan S."/>
            <person name="Sone E.D."/>
            <person name="Koren S."/>
            <person name="Silverstein K.A.T."/>
            <person name="Beckman K.B."/>
            <person name="Gohl D.M."/>
        </authorList>
    </citation>
    <scope>NUCLEOTIDE SEQUENCE</scope>
    <source>
        <strain evidence="1">Duluth1</strain>
        <tissue evidence="1">Whole animal</tissue>
    </source>
</reference>
<accession>A0A9D4BN98</accession>